<dbReference type="Gene3D" id="3.40.720.10">
    <property type="entry name" value="Alkaline Phosphatase, subunit A"/>
    <property type="match status" value="1"/>
</dbReference>
<organism evidence="2 3">
    <name type="scientific">Saccharicrinis fermentans DSM 9555 = JCM 21142</name>
    <dbReference type="NCBI Taxonomy" id="869213"/>
    <lineage>
        <taxon>Bacteria</taxon>
        <taxon>Pseudomonadati</taxon>
        <taxon>Bacteroidota</taxon>
        <taxon>Bacteroidia</taxon>
        <taxon>Marinilabiliales</taxon>
        <taxon>Marinilabiliaceae</taxon>
        <taxon>Saccharicrinis</taxon>
    </lineage>
</organism>
<dbReference type="Gene3D" id="3.30.1120.10">
    <property type="match status" value="1"/>
</dbReference>
<gene>
    <name evidence="2" type="ORF">JCM21142_62376</name>
</gene>
<dbReference type="SUPFAM" id="SSF53649">
    <property type="entry name" value="Alkaline phosphatase-like"/>
    <property type="match status" value="1"/>
</dbReference>
<dbReference type="Proteomes" id="UP000019402">
    <property type="component" value="Unassembled WGS sequence"/>
</dbReference>
<dbReference type="PANTHER" id="PTHR43751:SF3">
    <property type="entry name" value="SULFATASE N-TERMINAL DOMAIN-CONTAINING PROTEIN"/>
    <property type="match status" value="1"/>
</dbReference>
<reference evidence="2 3" key="1">
    <citation type="journal article" date="2014" name="Genome Announc.">
        <title>Draft Genome Sequence of Cytophaga fermentans JCM 21142T, a Facultative Anaerobe Isolated from Marine Mud.</title>
        <authorList>
            <person name="Starns D."/>
            <person name="Oshima K."/>
            <person name="Suda W."/>
            <person name="Iino T."/>
            <person name="Yuki M."/>
            <person name="Inoue J."/>
            <person name="Kitamura K."/>
            <person name="Iida T."/>
            <person name="Darby A."/>
            <person name="Hattori M."/>
            <person name="Ohkuma M."/>
        </authorList>
    </citation>
    <scope>NUCLEOTIDE SEQUENCE [LARGE SCALE GENOMIC DNA]</scope>
    <source>
        <strain evidence="2 3">JCM 21142</strain>
    </source>
</reference>
<evidence type="ECO:0000259" key="1">
    <source>
        <dbReference type="Pfam" id="PF00884"/>
    </source>
</evidence>
<dbReference type="EMBL" id="BAMD01000028">
    <property type="protein sequence ID" value="GAF03697.1"/>
    <property type="molecule type" value="Genomic_DNA"/>
</dbReference>
<keyword evidence="3" id="KW-1185">Reference proteome</keyword>
<sequence>MRIKKNMVHGVIGLLFLGLYSCNSSQSKEKAVVENEKSKPNIIYILADDMGYGDLSCYGQEKFKTPNLDKMAAQGLKFTQHYSGSTVCAPSRSSLLTGEHTGHTPVRGNLEVKPEGQHPIPASAVTIAEVLKEANYVTGAFGKWGLGFPGSEGDPNMQGFDEFYGYNCQRMAHRYYPPYLWHNQEKVAMEGNDWKTTQTYAQDEIQKATLDFIEANKDTSFFAYVPLVLPHAELISPDDTIWKKLENAFDETPYEAAEGGDYGESLKIWKYASQKKPKAAFASMIVRSDAYVGQIIDKLEKLGIADNTIVMFSSDNGPHQEGGADPDFFKSNGPFKGYKRDLYEGGIRAPFIAYWPGHIKPGVSDHVSAFWDVMPTFAELVGISLNTQTDGISFLPELMGRSDQQQKHPYLYWEFHEKGGRQAVRMGDWKGVVYHVANPAETTFELFDLSKDPSESNDVADENPEVVAKIKDILKSARTESDTFKFKGSTLSGH</sequence>
<dbReference type="InterPro" id="IPR000917">
    <property type="entry name" value="Sulfatase_N"/>
</dbReference>
<dbReference type="Pfam" id="PF00884">
    <property type="entry name" value="Sulfatase"/>
    <property type="match status" value="1"/>
</dbReference>
<accession>W7Y695</accession>
<dbReference type="AlphaFoldDB" id="W7Y695"/>
<dbReference type="InterPro" id="IPR017850">
    <property type="entry name" value="Alkaline_phosphatase_core_sf"/>
</dbReference>
<dbReference type="InterPro" id="IPR052701">
    <property type="entry name" value="GAG_Ulvan_Degrading_Sulfatases"/>
</dbReference>
<dbReference type="RefSeq" id="WP_027470826.1">
    <property type="nucleotide sequence ID" value="NZ_BAMD01000028.1"/>
</dbReference>
<comment type="caution">
    <text evidence="2">The sequence shown here is derived from an EMBL/GenBank/DDBJ whole genome shotgun (WGS) entry which is preliminary data.</text>
</comment>
<dbReference type="PROSITE" id="PS51257">
    <property type="entry name" value="PROKAR_LIPOPROTEIN"/>
    <property type="match status" value="1"/>
</dbReference>
<evidence type="ECO:0000313" key="2">
    <source>
        <dbReference type="EMBL" id="GAF03697.1"/>
    </source>
</evidence>
<dbReference type="STRING" id="869213.GCA_000517085_00867"/>
<dbReference type="CDD" id="cd16145">
    <property type="entry name" value="ARS_like"/>
    <property type="match status" value="1"/>
</dbReference>
<name>W7Y695_9BACT</name>
<protein>
    <submittedName>
        <fullName evidence="2">Arylsulfatase</fullName>
    </submittedName>
</protein>
<dbReference type="PANTHER" id="PTHR43751">
    <property type="entry name" value="SULFATASE"/>
    <property type="match status" value="1"/>
</dbReference>
<evidence type="ECO:0000313" key="3">
    <source>
        <dbReference type="Proteomes" id="UP000019402"/>
    </source>
</evidence>
<proteinExistence type="predicted"/>
<dbReference type="eggNOG" id="COG3119">
    <property type="taxonomic scope" value="Bacteria"/>
</dbReference>
<feature type="domain" description="Sulfatase N-terminal" evidence="1">
    <location>
        <begin position="40"/>
        <end position="383"/>
    </location>
</feature>